<accession>A0AAF0DJZ4</accession>
<dbReference type="Proteomes" id="UP001219355">
    <property type="component" value="Chromosome 2"/>
</dbReference>
<protein>
    <recommendedName>
        <fullName evidence="2">DUF7136 domain-containing protein</fullName>
    </recommendedName>
</protein>
<evidence type="ECO:0000313" key="3">
    <source>
        <dbReference type="EMBL" id="WEW59002.1"/>
    </source>
</evidence>
<evidence type="ECO:0000256" key="1">
    <source>
        <dbReference type="SAM" id="Phobius"/>
    </source>
</evidence>
<organism evidence="3 4">
    <name type="scientific">Emydomyces testavorans</name>
    <dbReference type="NCBI Taxonomy" id="2070801"/>
    <lineage>
        <taxon>Eukaryota</taxon>
        <taxon>Fungi</taxon>
        <taxon>Dikarya</taxon>
        <taxon>Ascomycota</taxon>
        <taxon>Pezizomycotina</taxon>
        <taxon>Eurotiomycetes</taxon>
        <taxon>Eurotiomycetidae</taxon>
        <taxon>Onygenales</taxon>
        <taxon>Nannizziopsiaceae</taxon>
        <taxon>Emydomyces</taxon>
    </lineage>
</organism>
<feature type="transmembrane region" description="Helical" evidence="1">
    <location>
        <begin position="198"/>
        <end position="220"/>
    </location>
</feature>
<keyword evidence="1" id="KW-0812">Transmembrane</keyword>
<dbReference type="Pfam" id="PF23584">
    <property type="entry name" value="DUF7136"/>
    <property type="match status" value="1"/>
</dbReference>
<keyword evidence="1" id="KW-1133">Transmembrane helix</keyword>
<feature type="domain" description="DUF7136" evidence="2">
    <location>
        <begin position="1"/>
        <end position="188"/>
    </location>
</feature>
<dbReference type="EMBL" id="CP120628">
    <property type="protein sequence ID" value="WEW59002.1"/>
    <property type="molecule type" value="Genomic_DNA"/>
</dbReference>
<name>A0AAF0DJZ4_9EURO</name>
<evidence type="ECO:0000259" key="2">
    <source>
        <dbReference type="Pfam" id="PF23584"/>
    </source>
</evidence>
<keyword evidence="4" id="KW-1185">Reference proteome</keyword>
<proteinExistence type="predicted"/>
<sequence length="223" mass="24760">MPVVFAVQNIRAAESLKLEFYFYIEGYSAPVSKDLRLANYSNASDPTFVYDYVPVSNKTERQWPFIWQWEAKNCSIMSKNSRDYVDVHTNGRGNRVNFTTEKGAKLPDLVAATQDGICDKSNNSYAINITSLLDAGRDYNDEKCPVLASTAPAPNPCQVKINPSQASSISYAIQSSACNGGWNPAVSCPPGVPLWNTAWGIVRLSIGKLVWLMVILCFFIHMM</sequence>
<reference evidence="3" key="1">
    <citation type="submission" date="2023-03" db="EMBL/GenBank/DDBJ databases">
        <title>Emydomyces testavorans Genome Sequence.</title>
        <authorList>
            <person name="Hoyer L."/>
        </authorList>
    </citation>
    <scope>NUCLEOTIDE SEQUENCE</scope>
    <source>
        <strain evidence="3">16-2883</strain>
    </source>
</reference>
<evidence type="ECO:0000313" key="4">
    <source>
        <dbReference type="Proteomes" id="UP001219355"/>
    </source>
</evidence>
<keyword evidence="1" id="KW-0472">Membrane</keyword>
<dbReference type="InterPro" id="IPR055560">
    <property type="entry name" value="DUF7136"/>
</dbReference>
<dbReference type="AlphaFoldDB" id="A0AAF0DJZ4"/>
<gene>
    <name evidence="3" type="ORF">PRK78_004470</name>
</gene>